<dbReference type="PROSITE" id="PS51462">
    <property type="entry name" value="NUDIX"/>
    <property type="match status" value="1"/>
</dbReference>
<dbReference type="PANTHER" id="PTHR43736:SF1">
    <property type="entry name" value="DIHYDRONEOPTERIN TRIPHOSPHATE DIPHOSPHATASE"/>
    <property type="match status" value="1"/>
</dbReference>
<dbReference type="STRING" id="1385369.N825_10420"/>
<dbReference type="InterPro" id="IPR000086">
    <property type="entry name" value="NUDIX_hydrolase_dom"/>
</dbReference>
<dbReference type="PANTHER" id="PTHR43736">
    <property type="entry name" value="ADP-RIBOSE PYROPHOSPHATASE"/>
    <property type="match status" value="1"/>
</dbReference>
<dbReference type="GO" id="GO:0016787">
    <property type="term" value="F:hydrolase activity"/>
    <property type="evidence" value="ECO:0007669"/>
    <property type="project" value="UniProtKB-KW"/>
</dbReference>
<dbReference type="EMBL" id="AVFL01000015">
    <property type="protein sequence ID" value="EWY38889.1"/>
    <property type="molecule type" value="Genomic_DNA"/>
</dbReference>
<dbReference type="PRINTS" id="PR00502">
    <property type="entry name" value="NUDIXFAMILY"/>
</dbReference>
<dbReference type="InterPro" id="IPR020084">
    <property type="entry name" value="NUDIX_hydrolase_CS"/>
</dbReference>
<dbReference type="Gene3D" id="3.90.79.10">
    <property type="entry name" value="Nucleoside Triphosphate Pyrophosphohydrolase"/>
    <property type="match status" value="1"/>
</dbReference>
<organism evidence="5 6">
    <name type="scientific">Skermanella stibiiresistens SB22</name>
    <dbReference type="NCBI Taxonomy" id="1385369"/>
    <lineage>
        <taxon>Bacteria</taxon>
        <taxon>Pseudomonadati</taxon>
        <taxon>Pseudomonadota</taxon>
        <taxon>Alphaproteobacteria</taxon>
        <taxon>Rhodospirillales</taxon>
        <taxon>Azospirillaceae</taxon>
        <taxon>Skermanella</taxon>
    </lineage>
</organism>
<dbReference type="CDD" id="cd04673">
    <property type="entry name" value="NUDIX_ADPRase"/>
    <property type="match status" value="1"/>
</dbReference>
<evidence type="ECO:0000259" key="4">
    <source>
        <dbReference type="PROSITE" id="PS51462"/>
    </source>
</evidence>
<comment type="caution">
    <text evidence="5">The sequence shown here is derived from an EMBL/GenBank/DDBJ whole genome shotgun (WGS) entry which is preliminary data.</text>
</comment>
<comment type="cofactor">
    <cofactor evidence="1">
        <name>Mg(2+)</name>
        <dbReference type="ChEBI" id="CHEBI:18420"/>
    </cofactor>
</comment>
<dbReference type="AlphaFoldDB" id="W9GYI9"/>
<dbReference type="InterPro" id="IPR020476">
    <property type="entry name" value="Nudix_hydrolase"/>
</dbReference>
<comment type="similarity">
    <text evidence="3">Belongs to the Nudix hydrolase family.</text>
</comment>
<evidence type="ECO:0000313" key="5">
    <source>
        <dbReference type="EMBL" id="EWY38889.1"/>
    </source>
</evidence>
<gene>
    <name evidence="5" type="ORF">N825_10420</name>
</gene>
<evidence type="ECO:0000313" key="6">
    <source>
        <dbReference type="Proteomes" id="UP000019486"/>
    </source>
</evidence>
<evidence type="ECO:0000256" key="1">
    <source>
        <dbReference type="ARBA" id="ARBA00001946"/>
    </source>
</evidence>
<evidence type="ECO:0000256" key="2">
    <source>
        <dbReference type="ARBA" id="ARBA00022801"/>
    </source>
</evidence>
<keyword evidence="2 3" id="KW-0378">Hydrolase</keyword>
<dbReference type="InterPro" id="IPR015797">
    <property type="entry name" value="NUDIX_hydrolase-like_dom_sf"/>
</dbReference>
<protein>
    <submittedName>
        <fullName evidence="5">Phosphohydrolase</fullName>
    </submittedName>
</protein>
<dbReference type="PROSITE" id="PS00893">
    <property type="entry name" value="NUDIX_BOX"/>
    <property type="match status" value="1"/>
</dbReference>
<dbReference type="PATRIC" id="fig|1385369.3.peg.4068"/>
<dbReference type="Proteomes" id="UP000019486">
    <property type="component" value="Unassembled WGS sequence"/>
</dbReference>
<evidence type="ECO:0000256" key="3">
    <source>
        <dbReference type="RuleBase" id="RU003476"/>
    </source>
</evidence>
<dbReference type="Pfam" id="PF00293">
    <property type="entry name" value="NUDIX"/>
    <property type="match status" value="1"/>
</dbReference>
<accession>W9GYI9</accession>
<reference evidence="5 6" key="1">
    <citation type="submission" date="2013-08" db="EMBL/GenBank/DDBJ databases">
        <title>The genome sequence of Skermanella stibiiresistens.</title>
        <authorList>
            <person name="Zhu W."/>
            <person name="Wang G."/>
        </authorList>
    </citation>
    <scope>NUCLEOTIDE SEQUENCE [LARGE SCALE GENOMIC DNA]</scope>
    <source>
        <strain evidence="5 6">SB22</strain>
    </source>
</reference>
<dbReference type="OrthoDB" id="9761969at2"/>
<sequence length="145" mass="15946">MTRSDREYPDRPWVGVGVVVWQGDRVLLIQRGKPPRMGQWGIPGGAQTVGETLFQAATREVLEETGLTVEPKAVITALDSIHHDADGQTQFHYTLVEVLAECPAGDPIAADDALDARWMTLDQVADIVEWGETLRVIELSSALRV</sequence>
<dbReference type="SUPFAM" id="SSF55811">
    <property type="entry name" value="Nudix"/>
    <property type="match status" value="1"/>
</dbReference>
<keyword evidence="6" id="KW-1185">Reference proteome</keyword>
<feature type="domain" description="Nudix hydrolase" evidence="4">
    <location>
        <begin position="9"/>
        <end position="141"/>
    </location>
</feature>
<dbReference type="RefSeq" id="WP_037455932.1">
    <property type="nucleotide sequence ID" value="NZ_AVFL01000015.1"/>
</dbReference>
<name>W9GYI9_9PROT</name>
<proteinExistence type="inferred from homology"/>